<protein>
    <submittedName>
        <fullName evidence="1">Uncharacterized protein</fullName>
    </submittedName>
</protein>
<keyword evidence="2" id="KW-1185">Reference proteome</keyword>
<evidence type="ECO:0000313" key="2">
    <source>
        <dbReference type="Proteomes" id="UP001595904"/>
    </source>
</evidence>
<accession>A0ABV8SQR0</accession>
<name>A0ABV8SQR0_9GAMM</name>
<sequence>MPRSWKEWSALFVNLLDPGRDRREVMTFGPSGDVKFNVTRVLGSREVQAELARVAKLQEGRRRNAKEAQR</sequence>
<proteinExistence type="predicted"/>
<reference evidence="2" key="1">
    <citation type="journal article" date="2019" name="Int. J. Syst. Evol. Microbiol.">
        <title>The Global Catalogue of Microorganisms (GCM) 10K type strain sequencing project: providing services to taxonomists for standard genome sequencing and annotation.</title>
        <authorList>
            <consortium name="The Broad Institute Genomics Platform"/>
            <consortium name="The Broad Institute Genome Sequencing Center for Infectious Disease"/>
            <person name="Wu L."/>
            <person name="Ma J."/>
        </authorList>
    </citation>
    <scope>NUCLEOTIDE SEQUENCE [LARGE SCALE GENOMIC DNA]</scope>
    <source>
        <strain evidence="2">CGMCC 1.10759</strain>
    </source>
</reference>
<evidence type="ECO:0000313" key="1">
    <source>
        <dbReference type="EMBL" id="MFC4309847.1"/>
    </source>
</evidence>
<organism evidence="1 2">
    <name type="scientific">Steroidobacter flavus</name>
    <dbReference type="NCBI Taxonomy" id="1842136"/>
    <lineage>
        <taxon>Bacteria</taxon>
        <taxon>Pseudomonadati</taxon>
        <taxon>Pseudomonadota</taxon>
        <taxon>Gammaproteobacteria</taxon>
        <taxon>Steroidobacterales</taxon>
        <taxon>Steroidobacteraceae</taxon>
        <taxon>Steroidobacter</taxon>
    </lineage>
</organism>
<comment type="caution">
    <text evidence="1">The sequence shown here is derived from an EMBL/GenBank/DDBJ whole genome shotgun (WGS) entry which is preliminary data.</text>
</comment>
<dbReference type="EMBL" id="JBHSDU010000003">
    <property type="protein sequence ID" value="MFC4309847.1"/>
    <property type="molecule type" value="Genomic_DNA"/>
</dbReference>
<gene>
    <name evidence="1" type="ORF">ACFPN2_12215</name>
</gene>
<dbReference type="Proteomes" id="UP001595904">
    <property type="component" value="Unassembled WGS sequence"/>
</dbReference>
<dbReference type="RefSeq" id="WP_380596878.1">
    <property type="nucleotide sequence ID" value="NZ_JBHSDU010000003.1"/>
</dbReference>